<organism evidence="2 3">
    <name type="scientific">Haloterrigena turkmenica (strain ATCC 51198 / DSM 5511 / JCM 9101 / NCIMB 13204 / VKM B-1734 / 4k)</name>
    <name type="common">Halococcus turkmenicus</name>
    <dbReference type="NCBI Taxonomy" id="543526"/>
    <lineage>
        <taxon>Archaea</taxon>
        <taxon>Methanobacteriati</taxon>
        <taxon>Methanobacteriota</taxon>
        <taxon>Stenosarchaea group</taxon>
        <taxon>Halobacteria</taxon>
        <taxon>Halobacteriales</taxon>
        <taxon>Natrialbaceae</taxon>
        <taxon>Haloterrigena</taxon>
    </lineage>
</organism>
<evidence type="ECO:0000313" key="3">
    <source>
        <dbReference type="Proteomes" id="UP000001903"/>
    </source>
</evidence>
<proteinExistence type="predicted"/>
<accession>D2RZX8</accession>
<dbReference type="HOGENOM" id="CLU_106738_7_2_2"/>
<evidence type="ECO:0000313" key="2">
    <source>
        <dbReference type="EMBL" id="ADB62675.1"/>
    </source>
</evidence>
<geneLocation type="plasmid" evidence="2 3">
    <name>pHTUR01</name>
</geneLocation>
<dbReference type="AlphaFoldDB" id="D2RZX8"/>
<sequence>MCSAEQAVRDRLEIHELRGAYARAIDYGNYEEATEIFTDDAVVNYRGGTCHGGEEVAAYWCENVAYEFSMHTVQMPELSINGDEATGRWYMIVFYVTPDGDDGHVLGWYEDKYRRVNGKWMIEKLDMDVTYDTTNYHV</sequence>
<dbReference type="InterPro" id="IPR037401">
    <property type="entry name" value="SnoaL-like"/>
</dbReference>
<protein>
    <recommendedName>
        <fullName evidence="1">SnoaL-like domain-containing protein</fullName>
    </recommendedName>
</protein>
<dbReference type="Proteomes" id="UP000001903">
    <property type="component" value="Plasmid pHTUR01"/>
</dbReference>
<feature type="domain" description="SnoaL-like" evidence="1">
    <location>
        <begin position="7"/>
        <end position="125"/>
    </location>
</feature>
<keyword evidence="2" id="KW-0614">Plasmid</keyword>
<dbReference type="KEGG" id="htu:Htur_3815"/>
<dbReference type="OrthoDB" id="350084at2157"/>
<dbReference type="SUPFAM" id="SSF54427">
    <property type="entry name" value="NTF2-like"/>
    <property type="match status" value="1"/>
</dbReference>
<dbReference type="RefSeq" id="WP_012944919.1">
    <property type="nucleotide sequence ID" value="NC_013744.1"/>
</dbReference>
<name>D2RZX8_HALTV</name>
<dbReference type="EMBL" id="CP001861">
    <property type="protein sequence ID" value="ADB62675.1"/>
    <property type="molecule type" value="Genomic_DNA"/>
</dbReference>
<dbReference type="Gene3D" id="3.10.450.50">
    <property type="match status" value="1"/>
</dbReference>
<reference evidence="2 3" key="1">
    <citation type="journal article" date="2010" name="Stand. Genomic Sci.">
        <title>Complete genome sequence of Haloterrigena turkmenica type strain (4k).</title>
        <authorList>
            <person name="Saunders E."/>
            <person name="Tindall B.J."/>
            <person name="Fahnrich R."/>
            <person name="Lapidus A."/>
            <person name="Copeland A."/>
            <person name="Del Rio T.G."/>
            <person name="Lucas S."/>
            <person name="Chen F."/>
            <person name="Tice H."/>
            <person name="Cheng J.F."/>
            <person name="Han C."/>
            <person name="Detter J.C."/>
            <person name="Bruce D."/>
            <person name="Goodwin L."/>
            <person name="Chain P."/>
            <person name="Pitluck S."/>
            <person name="Pati A."/>
            <person name="Ivanova N."/>
            <person name="Mavromatis K."/>
            <person name="Chen A."/>
            <person name="Palaniappan K."/>
            <person name="Land M."/>
            <person name="Hauser L."/>
            <person name="Chang Y.J."/>
            <person name="Jeffries C.D."/>
            <person name="Brettin T."/>
            <person name="Rohde M."/>
            <person name="Goker M."/>
            <person name="Bristow J."/>
            <person name="Eisen J.A."/>
            <person name="Markowitz V."/>
            <person name="Hugenholtz P."/>
            <person name="Klenk H.P."/>
            <person name="Kyrpides N.C."/>
        </authorList>
    </citation>
    <scope>NUCLEOTIDE SEQUENCE [LARGE SCALE GENOMIC DNA]</scope>
    <source>
        <strain evidence="3">ATCC 51198 / DSM 5511 / JCM 9101 / NCIMB 13204 / VKM B-1734 / 4k</strain>
    </source>
</reference>
<keyword evidence="3" id="KW-1185">Reference proteome</keyword>
<dbReference type="GeneID" id="8744443"/>
<dbReference type="Pfam" id="PF13577">
    <property type="entry name" value="SnoaL_4"/>
    <property type="match status" value="1"/>
</dbReference>
<dbReference type="InterPro" id="IPR032710">
    <property type="entry name" value="NTF2-like_dom_sf"/>
</dbReference>
<evidence type="ECO:0000259" key="1">
    <source>
        <dbReference type="Pfam" id="PF13577"/>
    </source>
</evidence>
<gene>
    <name evidence="2" type="ordered locus">Htur_3815</name>
</gene>